<comment type="caution">
    <text evidence="2">The sequence shown here is derived from an EMBL/GenBank/DDBJ whole genome shotgun (WGS) entry which is preliminary data.</text>
</comment>
<dbReference type="InterPro" id="IPR029045">
    <property type="entry name" value="ClpP/crotonase-like_dom_sf"/>
</dbReference>
<dbReference type="EMBL" id="JAAOZC010000004">
    <property type="protein sequence ID" value="NIJ08398.1"/>
    <property type="molecule type" value="Genomic_DNA"/>
</dbReference>
<dbReference type="CDD" id="cd06558">
    <property type="entry name" value="crotonase-like"/>
    <property type="match status" value="1"/>
</dbReference>
<dbReference type="InterPro" id="IPR051683">
    <property type="entry name" value="Enoyl-CoA_Hydratase/Isomerase"/>
</dbReference>
<dbReference type="Gene3D" id="1.10.12.10">
    <property type="entry name" value="Lyase 2-enoyl-coa Hydratase, Chain A, domain 2"/>
    <property type="match status" value="1"/>
</dbReference>
<dbReference type="InterPro" id="IPR001753">
    <property type="entry name" value="Enoyl-CoA_hydra/iso"/>
</dbReference>
<name>A0ABX0TSA3_9SPHN</name>
<dbReference type="SUPFAM" id="SSF52096">
    <property type="entry name" value="ClpP/crotonase"/>
    <property type="match status" value="1"/>
</dbReference>
<keyword evidence="3" id="KW-1185">Reference proteome</keyword>
<reference evidence="2 3" key="1">
    <citation type="submission" date="2020-03" db="EMBL/GenBank/DDBJ databases">
        <title>Genomic Encyclopedia of Type Strains, Phase III (KMG-III): the genomes of soil and plant-associated and newly described type strains.</title>
        <authorList>
            <person name="Whitman W."/>
        </authorList>
    </citation>
    <scope>NUCLEOTIDE SEQUENCE [LARGE SCALE GENOMIC DNA]</scope>
    <source>
        <strain evidence="2 3">CECT 8804</strain>
    </source>
</reference>
<gene>
    <name evidence="2" type="ORF">FHS31_002015</name>
</gene>
<proteinExistence type="inferred from homology"/>
<dbReference type="Gene3D" id="3.90.226.10">
    <property type="entry name" value="2-enoyl-CoA Hydratase, Chain A, domain 1"/>
    <property type="match status" value="1"/>
</dbReference>
<accession>A0ABX0TSA3</accession>
<dbReference type="PANTHER" id="PTHR42964">
    <property type="entry name" value="ENOYL-COA HYDRATASE"/>
    <property type="match status" value="1"/>
</dbReference>
<evidence type="ECO:0000313" key="2">
    <source>
        <dbReference type="EMBL" id="NIJ08398.1"/>
    </source>
</evidence>
<comment type="similarity">
    <text evidence="1">Belongs to the enoyl-CoA hydratase/isomerase family.</text>
</comment>
<dbReference type="Proteomes" id="UP000727456">
    <property type="component" value="Unassembled WGS sequence"/>
</dbReference>
<organism evidence="2 3">
    <name type="scientific">Sphingomonas vulcanisoli</name>
    <dbReference type="NCBI Taxonomy" id="1658060"/>
    <lineage>
        <taxon>Bacteria</taxon>
        <taxon>Pseudomonadati</taxon>
        <taxon>Pseudomonadota</taxon>
        <taxon>Alphaproteobacteria</taxon>
        <taxon>Sphingomonadales</taxon>
        <taxon>Sphingomonadaceae</taxon>
        <taxon>Sphingomonas</taxon>
    </lineage>
</organism>
<evidence type="ECO:0000313" key="3">
    <source>
        <dbReference type="Proteomes" id="UP000727456"/>
    </source>
</evidence>
<protein>
    <submittedName>
        <fullName evidence="2">Enoyl-CoA hydratase/carnithine racemase</fullName>
    </submittedName>
</protein>
<dbReference type="Pfam" id="PF00378">
    <property type="entry name" value="ECH_1"/>
    <property type="match status" value="1"/>
</dbReference>
<evidence type="ECO:0000256" key="1">
    <source>
        <dbReference type="ARBA" id="ARBA00005254"/>
    </source>
</evidence>
<dbReference type="RefSeq" id="WP_167073229.1">
    <property type="nucleotide sequence ID" value="NZ_JAAOZC010000004.1"/>
</dbReference>
<sequence length="269" mass="27788">MTFSSIDHGVRLDVAGSVATVTIDRPDKRNALGLAAWRALPELIRAAEQDRTARVIVVRGAAGHFGAGNDIAEFGALQGDPGAAGAFGAAMAEAMRSIEDAGTPVVMAIEGMCYGASVALALAGDLRIAADNAVFAITPAKLGALYLRSDLHRLSAAVGNGQAKRLIFSAEAIGADEALRIGLVDEAIAQDRFETRLQQLIAAIVGGSPFTIRRTKQMLRDVGSGPAPVETRESLAAFVEATQGADFAEGIAAFGAKRSPQFGGSPRSS</sequence>
<dbReference type="InterPro" id="IPR014748">
    <property type="entry name" value="Enoyl-CoA_hydra_C"/>
</dbReference>
<dbReference type="PANTHER" id="PTHR42964:SF1">
    <property type="entry name" value="POLYKETIDE BIOSYNTHESIS ENOYL-COA HYDRATASE PKSH-RELATED"/>
    <property type="match status" value="1"/>
</dbReference>